<keyword evidence="5" id="KW-0378">Hydrolase</keyword>
<evidence type="ECO:0000313" key="9">
    <source>
        <dbReference type="EMBL" id="CAG5107669.1"/>
    </source>
</evidence>
<keyword evidence="7" id="KW-0325">Glycoprotein</keyword>
<comment type="similarity">
    <text evidence="2">Belongs to the histidine acid phosphatase family.</text>
</comment>
<gene>
    <name evidence="9" type="ORF">HICCMSTLAB_LOCUS12859</name>
</gene>
<evidence type="ECO:0000256" key="4">
    <source>
        <dbReference type="ARBA" id="ARBA00022729"/>
    </source>
</evidence>
<comment type="caution">
    <text evidence="9">The sequence shown here is derived from an EMBL/GenBank/DDBJ whole genome shotgun (WGS) entry which is preliminary data.</text>
</comment>
<comment type="catalytic activity">
    <reaction evidence="1">
        <text>a phosphate monoester + H2O = an alcohol + phosphate</text>
        <dbReference type="Rhea" id="RHEA:15017"/>
        <dbReference type="ChEBI" id="CHEBI:15377"/>
        <dbReference type="ChEBI" id="CHEBI:30879"/>
        <dbReference type="ChEBI" id="CHEBI:43474"/>
        <dbReference type="ChEBI" id="CHEBI:67140"/>
        <dbReference type="EC" id="3.1.3.2"/>
    </reaction>
</comment>
<evidence type="ECO:0000256" key="7">
    <source>
        <dbReference type="ARBA" id="ARBA00023180"/>
    </source>
</evidence>
<reference evidence="9" key="1">
    <citation type="submission" date="2021-04" db="EMBL/GenBank/DDBJ databases">
        <authorList>
            <person name="Chebbi M.A.C M."/>
        </authorList>
    </citation>
    <scope>NUCLEOTIDE SEQUENCE</scope>
</reference>
<evidence type="ECO:0000256" key="3">
    <source>
        <dbReference type="ARBA" id="ARBA00012646"/>
    </source>
</evidence>
<dbReference type="Pfam" id="PF00328">
    <property type="entry name" value="His_Phos_2"/>
    <property type="match status" value="1"/>
</dbReference>
<evidence type="ECO:0000256" key="1">
    <source>
        <dbReference type="ARBA" id="ARBA00000032"/>
    </source>
</evidence>
<evidence type="ECO:0000256" key="8">
    <source>
        <dbReference type="SAM" id="SignalP"/>
    </source>
</evidence>
<dbReference type="SUPFAM" id="SSF53254">
    <property type="entry name" value="Phosphoglycerate mutase-like"/>
    <property type="match status" value="1"/>
</dbReference>
<dbReference type="OrthoDB" id="258392at2759"/>
<dbReference type="PANTHER" id="PTHR11567:SF211">
    <property type="entry name" value="PROSTATIC ACID PHOSPHATASE"/>
    <property type="match status" value="1"/>
</dbReference>
<dbReference type="InterPro" id="IPR000560">
    <property type="entry name" value="His_Pase_clade-2"/>
</dbReference>
<name>A0A8J2HT38_COTCN</name>
<evidence type="ECO:0000256" key="5">
    <source>
        <dbReference type="ARBA" id="ARBA00022801"/>
    </source>
</evidence>
<dbReference type="CDD" id="cd07061">
    <property type="entry name" value="HP_HAP_like"/>
    <property type="match status" value="1"/>
</dbReference>
<dbReference type="Proteomes" id="UP000786811">
    <property type="component" value="Unassembled WGS sequence"/>
</dbReference>
<sequence>MELWWIVLFKIFIIQGVIEIGKSEVEIKLLHVLFRHGDKVPHKEFQFYPNDPHGNHSYYPMDSGDLTNKGKLREYKIGKLLREKYGNFLGPYYHPSLIFARSTDVPRTQMSLELVLAGLFPPTRPQIWNPDLPWIPVTTVSVPNEQDSLLFPHHCPEYIKEYQNFLKQDQAKKIINKYKDVMKYLTEYTGKQVVKTSDVYYLYNLFNEQIAQNLTLPEWAKNVYPTPMKEITELDFNFRSYTNKLKRLNGGILLHEITEGMKALKDRVLQPRQRKAFFYSAHEVNVVAVARALGTNDPVLPLYGSTIIFETLKDDLDNYFVRIQLWTGVTEQFVTQTIPGCSEVCPLEKFILLLRDVIATGKEVDCYGLNKKNHSKEYSETSSSNKLNFNPSILICLIFYTIKIFQTSI</sequence>
<feature type="chain" id="PRO_5035236102" description="acid phosphatase" evidence="8">
    <location>
        <begin position="17"/>
        <end position="409"/>
    </location>
</feature>
<dbReference type="PANTHER" id="PTHR11567">
    <property type="entry name" value="ACID PHOSPHATASE-RELATED"/>
    <property type="match status" value="1"/>
</dbReference>
<dbReference type="InterPro" id="IPR029033">
    <property type="entry name" value="His_PPase_superfam"/>
</dbReference>
<dbReference type="GO" id="GO:0003993">
    <property type="term" value="F:acid phosphatase activity"/>
    <property type="evidence" value="ECO:0007669"/>
    <property type="project" value="UniProtKB-EC"/>
</dbReference>
<keyword evidence="10" id="KW-1185">Reference proteome</keyword>
<keyword evidence="4 8" id="KW-0732">Signal</keyword>
<feature type="signal peptide" evidence="8">
    <location>
        <begin position="1"/>
        <end position="16"/>
    </location>
</feature>
<organism evidence="9 10">
    <name type="scientific">Cotesia congregata</name>
    <name type="common">Parasitoid wasp</name>
    <name type="synonym">Apanteles congregatus</name>
    <dbReference type="NCBI Taxonomy" id="51543"/>
    <lineage>
        <taxon>Eukaryota</taxon>
        <taxon>Metazoa</taxon>
        <taxon>Ecdysozoa</taxon>
        <taxon>Arthropoda</taxon>
        <taxon>Hexapoda</taxon>
        <taxon>Insecta</taxon>
        <taxon>Pterygota</taxon>
        <taxon>Neoptera</taxon>
        <taxon>Endopterygota</taxon>
        <taxon>Hymenoptera</taxon>
        <taxon>Apocrita</taxon>
        <taxon>Ichneumonoidea</taxon>
        <taxon>Braconidae</taxon>
        <taxon>Microgastrinae</taxon>
        <taxon>Cotesia</taxon>
    </lineage>
</organism>
<dbReference type="EMBL" id="CAJNRD030001124">
    <property type="protein sequence ID" value="CAG5107669.1"/>
    <property type="molecule type" value="Genomic_DNA"/>
</dbReference>
<dbReference type="EC" id="3.1.3.2" evidence="3"/>
<accession>A0A8J2HT38</accession>
<evidence type="ECO:0000256" key="2">
    <source>
        <dbReference type="ARBA" id="ARBA00005375"/>
    </source>
</evidence>
<protein>
    <recommendedName>
        <fullName evidence="3">acid phosphatase</fullName>
        <ecNumber evidence="3">3.1.3.2</ecNumber>
    </recommendedName>
</protein>
<dbReference type="AlphaFoldDB" id="A0A8J2HT38"/>
<evidence type="ECO:0000256" key="6">
    <source>
        <dbReference type="ARBA" id="ARBA00023157"/>
    </source>
</evidence>
<dbReference type="InterPro" id="IPR050645">
    <property type="entry name" value="Histidine_acid_phosphatase"/>
</dbReference>
<keyword evidence="6" id="KW-1015">Disulfide bond</keyword>
<proteinExistence type="inferred from homology"/>
<evidence type="ECO:0000313" key="10">
    <source>
        <dbReference type="Proteomes" id="UP000786811"/>
    </source>
</evidence>
<dbReference type="Gene3D" id="3.40.50.1240">
    <property type="entry name" value="Phosphoglycerate mutase-like"/>
    <property type="match status" value="1"/>
</dbReference>